<reference evidence="1" key="1">
    <citation type="submission" date="2014-11" db="EMBL/GenBank/DDBJ databases">
        <authorList>
            <person name="Amaro Gonzalez C."/>
        </authorList>
    </citation>
    <scope>NUCLEOTIDE SEQUENCE</scope>
</reference>
<dbReference type="EMBL" id="GBXM01077886">
    <property type="protein sequence ID" value="JAH30691.1"/>
    <property type="molecule type" value="Transcribed_RNA"/>
</dbReference>
<evidence type="ECO:0000313" key="1">
    <source>
        <dbReference type="EMBL" id="JAH30691.1"/>
    </source>
</evidence>
<reference evidence="1" key="2">
    <citation type="journal article" date="2015" name="Fish Shellfish Immunol.">
        <title>Early steps in the European eel (Anguilla anguilla)-Vibrio vulnificus interaction in the gills: Role of the RtxA13 toxin.</title>
        <authorList>
            <person name="Callol A."/>
            <person name="Pajuelo D."/>
            <person name="Ebbesson L."/>
            <person name="Teles M."/>
            <person name="MacKenzie S."/>
            <person name="Amaro C."/>
        </authorList>
    </citation>
    <scope>NUCLEOTIDE SEQUENCE</scope>
</reference>
<sequence length="15" mass="1712">MHPLTHSLTNSLTYP</sequence>
<proteinExistence type="predicted"/>
<name>A0A0E9RNE5_ANGAN</name>
<organism evidence="1">
    <name type="scientific">Anguilla anguilla</name>
    <name type="common">European freshwater eel</name>
    <name type="synonym">Muraena anguilla</name>
    <dbReference type="NCBI Taxonomy" id="7936"/>
    <lineage>
        <taxon>Eukaryota</taxon>
        <taxon>Metazoa</taxon>
        <taxon>Chordata</taxon>
        <taxon>Craniata</taxon>
        <taxon>Vertebrata</taxon>
        <taxon>Euteleostomi</taxon>
        <taxon>Actinopterygii</taxon>
        <taxon>Neopterygii</taxon>
        <taxon>Teleostei</taxon>
        <taxon>Anguilliformes</taxon>
        <taxon>Anguillidae</taxon>
        <taxon>Anguilla</taxon>
    </lineage>
</organism>
<accession>A0A0E9RNE5</accession>
<protein>
    <submittedName>
        <fullName evidence="1">Uncharacterized protein</fullName>
    </submittedName>
</protein>